<keyword evidence="1" id="KW-0560">Oxidoreductase</keyword>
<organism evidence="3 4">
    <name type="scientific">Streptomyces xinghaiensis</name>
    <dbReference type="NCBI Taxonomy" id="1038928"/>
    <lineage>
        <taxon>Bacteria</taxon>
        <taxon>Bacillati</taxon>
        <taxon>Actinomycetota</taxon>
        <taxon>Actinomycetes</taxon>
        <taxon>Kitasatosporales</taxon>
        <taxon>Streptomycetaceae</taxon>
        <taxon>Streptomyces</taxon>
    </lineage>
</organism>
<feature type="domain" description="NAD-dependent epimerase/dehydratase" evidence="2">
    <location>
        <begin position="8"/>
        <end position="95"/>
    </location>
</feature>
<reference evidence="3 4" key="1">
    <citation type="journal article" date="2014" name="Genome Announc.">
        <title>Draft Genome Sequence of Streptomyces fradiae ATCC 19609, a Strain Highly Sensitive to Antibiotics.</title>
        <authorList>
            <person name="Bekker O.B."/>
            <person name="Klimina K.M."/>
            <person name="Vatlin A.A."/>
            <person name="Zakharevich N.V."/>
            <person name="Kasianov A.S."/>
            <person name="Danilenko V.N."/>
        </authorList>
    </citation>
    <scope>NUCLEOTIDE SEQUENCE [LARGE SCALE GENOMIC DNA]</scope>
    <source>
        <strain evidence="3 4">ATCC 19609</strain>
    </source>
</reference>
<evidence type="ECO:0000256" key="1">
    <source>
        <dbReference type="RuleBase" id="RU364082"/>
    </source>
</evidence>
<comment type="similarity">
    <text evidence="1">Belongs to the dTDP-4-dehydrorhamnose reductase family.</text>
</comment>
<dbReference type="PANTHER" id="PTHR10491">
    <property type="entry name" value="DTDP-4-DEHYDRORHAMNOSE REDUCTASE"/>
    <property type="match status" value="1"/>
</dbReference>
<evidence type="ECO:0000259" key="2">
    <source>
        <dbReference type="Pfam" id="PF01370"/>
    </source>
</evidence>
<dbReference type="InterPro" id="IPR001509">
    <property type="entry name" value="Epimerase_deHydtase"/>
</dbReference>
<sequence>MTETAETVLVTGAAGFLGREVMRRLRQEGHLVIGLDLREDTDNSIRVCDVSRADQLAAVLGDTDIGAIVHCGAVSGPMLYRDQPAFVAGTNIAGT</sequence>
<comment type="caution">
    <text evidence="3">The sequence shown here is derived from an EMBL/GenBank/DDBJ whole genome shotgun (WGS) entry which is preliminary data.</text>
</comment>
<accession>A0A3R7IW20</accession>
<dbReference type="RefSeq" id="WP_120714841.1">
    <property type="nucleotide sequence ID" value="NZ_JNAD02000125.1"/>
</dbReference>
<keyword evidence="1" id="KW-0521">NADP</keyword>
<dbReference type="InterPro" id="IPR005913">
    <property type="entry name" value="dTDP_dehydrorham_reduct"/>
</dbReference>
<dbReference type="Proteomes" id="UP000028058">
    <property type="component" value="Unassembled WGS sequence"/>
</dbReference>
<dbReference type="Pfam" id="PF01370">
    <property type="entry name" value="Epimerase"/>
    <property type="match status" value="1"/>
</dbReference>
<proteinExistence type="inferred from homology"/>
<dbReference type="Gene3D" id="3.40.50.720">
    <property type="entry name" value="NAD(P)-binding Rossmann-like Domain"/>
    <property type="match status" value="1"/>
</dbReference>
<comment type="function">
    <text evidence="1">Catalyzes the reduction of dTDP-6-deoxy-L-lyxo-4-hexulose to yield dTDP-L-rhamnose.</text>
</comment>
<dbReference type="GO" id="GO:0008831">
    <property type="term" value="F:dTDP-4-dehydrorhamnose reductase activity"/>
    <property type="evidence" value="ECO:0007669"/>
    <property type="project" value="UniProtKB-EC"/>
</dbReference>
<dbReference type="EC" id="1.1.1.133" evidence="1"/>
<dbReference type="SUPFAM" id="SSF51735">
    <property type="entry name" value="NAD(P)-binding Rossmann-fold domains"/>
    <property type="match status" value="1"/>
</dbReference>
<dbReference type="AlphaFoldDB" id="A0A3R7IW20"/>
<protein>
    <recommendedName>
        <fullName evidence="1">dTDP-4-dehydrorhamnose reductase</fullName>
        <ecNumber evidence="1">1.1.1.133</ecNumber>
    </recommendedName>
</protein>
<comment type="pathway">
    <text evidence="1">Carbohydrate biosynthesis; dTDP-L-rhamnose biosynthesis.</text>
</comment>
<evidence type="ECO:0000313" key="4">
    <source>
        <dbReference type="Proteomes" id="UP000028058"/>
    </source>
</evidence>
<dbReference type="EMBL" id="JNAD02000125">
    <property type="protein sequence ID" value="RKM87250.1"/>
    <property type="molecule type" value="Genomic_DNA"/>
</dbReference>
<dbReference type="PANTHER" id="PTHR10491:SF4">
    <property type="entry name" value="METHIONINE ADENOSYLTRANSFERASE 2 SUBUNIT BETA"/>
    <property type="match status" value="1"/>
</dbReference>
<feature type="non-terminal residue" evidence="3">
    <location>
        <position position="95"/>
    </location>
</feature>
<gene>
    <name evidence="3" type="ORF">SFRA_033185</name>
</gene>
<keyword evidence="4" id="KW-1185">Reference proteome</keyword>
<name>A0A3R7IW20_9ACTN</name>
<evidence type="ECO:0000313" key="3">
    <source>
        <dbReference type="EMBL" id="RKM87250.1"/>
    </source>
</evidence>
<dbReference type="OrthoDB" id="116343at2"/>
<dbReference type="InterPro" id="IPR036291">
    <property type="entry name" value="NAD(P)-bd_dom_sf"/>
</dbReference>